<reference evidence="1 2" key="1">
    <citation type="journal article" date="2019" name="Microb. Cell Fact.">
        <title>Exploring novel herbicidin analogues by transcriptional regulator overexpression and MS/MS molecular networking.</title>
        <authorList>
            <person name="Shi Y."/>
            <person name="Gu R."/>
            <person name="Li Y."/>
            <person name="Wang X."/>
            <person name="Ren W."/>
            <person name="Li X."/>
            <person name="Wang L."/>
            <person name="Xie Y."/>
            <person name="Hong B."/>
        </authorList>
    </citation>
    <scope>NUCLEOTIDE SEQUENCE [LARGE SCALE GENOMIC DNA]</scope>
    <source>
        <strain evidence="1 2">US-43</strain>
    </source>
</reference>
<name>A0A5N5W2Y8_STRMB</name>
<gene>
    <name evidence="1" type="ORF">FRZ00_24440</name>
</gene>
<dbReference type="OrthoDB" id="3464282at2"/>
<keyword evidence="2" id="KW-1185">Reference proteome</keyword>
<dbReference type="EMBL" id="VOKX01000098">
    <property type="protein sequence ID" value="KAB7836924.1"/>
    <property type="molecule type" value="Genomic_DNA"/>
</dbReference>
<evidence type="ECO:0000313" key="1">
    <source>
        <dbReference type="EMBL" id="KAB7836924.1"/>
    </source>
</evidence>
<dbReference type="RefSeq" id="WP_152264952.1">
    <property type="nucleotide sequence ID" value="NZ_JBFADJ010000029.1"/>
</dbReference>
<dbReference type="Proteomes" id="UP000327000">
    <property type="component" value="Unassembled WGS sequence"/>
</dbReference>
<comment type="caution">
    <text evidence="1">The sequence shown here is derived from an EMBL/GenBank/DDBJ whole genome shotgun (WGS) entry which is preliminary data.</text>
</comment>
<organism evidence="1 2">
    <name type="scientific">Streptomyces mobaraensis</name>
    <name type="common">Streptoverticillium mobaraense</name>
    <dbReference type="NCBI Taxonomy" id="35621"/>
    <lineage>
        <taxon>Bacteria</taxon>
        <taxon>Bacillati</taxon>
        <taxon>Actinomycetota</taxon>
        <taxon>Actinomycetes</taxon>
        <taxon>Kitasatosporales</taxon>
        <taxon>Streptomycetaceae</taxon>
        <taxon>Streptomyces</taxon>
    </lineage>
</organism>
<protein>
    <submittedName>
        <fullName evidence="1">Uncharacterized protein</fullName>
    </submittedName>
</protein>
<proteinExistence type="predicted"/>
<accession>A0A5N5W2Y8</accession>
<dbReference type="AlphaFoldDB" id="A0A5N5W2Y8"/>
<sequence length="209" mass="23226">MGTDIYGGIEIRNPNADEDWYTRPPWERAIDLYPLYSGRDYAAFGCLFGVRDLVGWEPVAAGRGLPPDVSPELRKEFVEVAGLDPAVHGPTWVTWAELARIDLDAAPAGVRGALVLRDDRTPALEERRWVTDDWPPDVLDRLGPGPAADGPAATPFGEWRAGPTRVSYRRFTRRDALGPGTGWEHVFAVMRALAGRFGDEHVRLVVYFD</sequence>
<evidence type="ECO:0000313" key="2">
    <source>
        <dbReference type="Proteomes" id="UP000327000"/>
    </source>
</evidence>